<dbReference type="AlphaFoldDB" id="A0A0G0BJ77"/>
<dbReference type="Pfam" id="PF18895">
    <property type="entry name" value="T4SS_pilin"/>
    <property type="match status" value="1"/>
</dbReference>
<evidence type="ECO:0000313" key="3">
    <source>
        <dbReference type="Proteomes" id="UP000034581"/>
    </source>
</evidence>
<keyword evidence="1" id="KW-0472">Membrane</keyword>
<gene>
    <name evidence="2" type="ORF">UR67_C0005G0038</name>
</gene>
<accession>A0A0G0BJ77</accession>
<protein>
    <submittedName>
        <fullName evidence="2">Uncharacterized protein</fullName>
    </submittedName>
</protein>
<dbReference type="InterPro" id="IPR043993">
    <property type="entry name" value="T4SS_pilin"/>
</dbReference>
<name>A0A0G0BJ77_UNCC3</name>
<dbReference type="STRING" id="1618350.UR67_C0005G0038"/>
<dbReference type="EMBL" id="LBQB01000005">
    <property type="protein sequence ID" value="KKP69549.1"/>
    <property type="molecule type" value="Genomic_DNA"/>
</dbReference>
<organism evidence="2 3">
    <name type="scientific">candidate division CPR3 bacterium GW2011_GWF2_35_18</name>
    <dbReference type="NCBI Taxonomy" id="1618350"/>
    <lineage>
        <taxon>Bacteria</taxon>
        <taxon>Bacteria division CPR3</taxon>
    </lineage>
</organism>
<proteinExistence type="predicted"/>
<feature type="transmembrane region" description="Helical" evidence="1">
    <location>
        <begin position="96"/>
        <end position="120"/>
    </location>
</feature>
<comment type="caution">
    <text evidence="2">The sequence shown here is derived from an EMBL/GenBank/DDBJ whole genome shotgun (WGS) entry which is preliminary data.</text>
</comment>
<evidence type="ECO:0000313" key="2">
    <source>
        <dbReference type="EMBL" id="KKP69549.1"/>
    </source>
</evidence>
<evidence type="ECO:0000256" key="1">
    <source>
        <dbReference type="SAM" id="Phobius"/>
    </source>
</evidence>
<feature type="transmembrane region" description="Helical" evidence="1">
    <location>
        <begin position="57"/>
        <end position="75"/>
    </location>
</feature>
<sequence>MRMNSMKNLSKKAGLILAQVVTVFSIAATQIYAATISQPISSATLTVGGVVNLIVKIVFGVGILICVIFLVFYGIKYITAGDDVKAIEGARKGITGAIIGLIVILLTFAIIKLVATFLGVNGGDIFSILPDSYSF</sequence>
<reference evidence="2 3" key="1">
    <citation type="journal article" date="2015" name="Nature">
        <title>rRNA introns, odd ribosomes, and small enigmatic genomes across a large radiation of phyla.</title>
        <authorList>
            <person name="Brown C.T."/>
            <person name="Hug L.A."/>
            <person name="Thomas B.C."/>
            <person name="Sharon I."/>
            <person name="Castelle C.J."/>
            <person name="Singh A."/>
            <person name="Wilkins M.J."/>
            <person name="Williams K.H."/>
            <person name="Banfield J.F."/>
        </authorList>
    </citation>
    <scope>NUCLEOTIDE SEQUENCE [LARGE SCALE GENOMIC DNA]</scope>
</reference>
<keyword evidence="1" id="KW-1133">Transmembrane helix</keyword>
<keyword evidence="1" id="KW-0812">Transmembrane</keyword>
<dbReference type="Proteomes" id="UP000034581">
    <property type="component" value="Unassembled WGS sequence"/>
</dbReference>